<dbReference type="AlphaFoldDB" id="A0A4Q7DHU3"/>
<dbReference type="GO" id="GO:0006412">
    <property type="term" value="P:translation"/>
    <property type="evidence" value="ECO:0007669"/>
    <property type="project" value="TreeGrafter"/>
</dbReference>
<dbReference type="RefSeq" id="WP_130154306.1">
    <property type="nucleotide sequence ID" value="NZ_SCFB01000007.1"/>
</dbReference>
<dbReference type="HAMAP" id="MF_01077">
    <property type="entry name" value="RimP"/>
    <property type="match status" value="1"/>
</dbReference>
<dbReference type="Gene3D" id="2.30.30.180">
    <property type="entry name" value="Ribosome maturation factor RimP, C-terminal domain"/>
    <property type="match status" value="1"/>
</dbReference>
<feature type="domain" description="Ribosome maturation factor RimP C-terminal" evidence="5">
    <location>
        <begin position="86"/>
        <end position="153"/>
    </location>
</feature>
<accession>A0A4Q7DHU3</accession>
<dbReference type="PANTHER" id="PTHR33867">
    <property type="entry name" value="RIBOSOME MATURATION FACTOR RIMP"/>
    <property type="match status" value="1"/>
</dbReference>
<comment type="subcellular location">
    <subcellularLocation>
        <location evidence="3">Cytoplasm</location>
    </subcellularLocation>
</comment>
<protein>
    <recommendedName>
        <fullName evidence="3">Ribosome maturation factor RimP</fullName>
    </recommendedName>
</protein>
<evidence type="ECO:0000259" key="4">
    <source>
        <dbReference type="Pfam" id="PF02576"/>
    </source>
</evidence>
<dbReference type="Pfam" id="PF02576">
    <property type="entry name" value="RimP_N"/>
    <property type="match status" value="1"/>
</dbReference>
<dbReference type="Gene3D" id="3.30.300.70">
    <property type="entry name" value="RimP-like superfamily, N-terminal"/>
    <property type="match status" value="1"/>
</dbReference>
<feature type="domain" description="Ribosome maturation factor RimP N-terminal" evidence="4">
    <location>
        <begin position="13"/>
        <end position="83"/>
    </location>
</feature>
<dbReference type="InterPro" id="IPR003728">
    <property type="entry name" value="Ribosome_maturation_RimP"/>
</dbReference>
<dbReference type="SUPFAM" id="SSF75420">
    <property type="entry name" value="YhbC-like, N-terminal domain"/>
    <property type="match status" value="1"/>
</dbReference>
<gene>
    <name evidence="3" type="primary">rimP</name>
    <name evidence="6" type="ORF">EQU50_06410</name>
</gene>
<proteinExistence type="inferred from homology"/>
<dbReference type="EMBL" id="SCFB01000007">
    <property type="protein sequence ID" value="RZI45729.1"/>
    <property type="molecule type" value="Genomic_DNA"/>
</dbReference>
<dbReference type="Proteomes" id="UP000293550">
    <property type="component" value="Unassembled WGS sequence"/>
</dbReference>
<dbReference type="CDD" id="cd01734">
    <property type="entry name" value="YlxS_C"/>
    <property type="match status" value="1"/>
</dbReference>
<keyword evidence="1 3" id="KW-0963">Cytoplasm</keyword>
<keyword evidence="7" id="KW-1185">Reference proteome</keyword>
<comment type="similarity">
    <text evidence="3">Belongs to the RimP family.</text>
</comment>
<comment type="caution">
    <text evidence="6">The sequence shown here is derived from an EMBL/GenBank/DDBJ whole genome shotgun (WGS) entry which is preliminary data.</text>
</comment>
<dbReference type="InterPro" id="IPR028998">
    <property type="entry name" value="RimP_C"/>
</dbReference>
<sequence>MTIIQKIEDLLTDPLSHKGYGIVRVKLSGEQRPTLQIMIERLDGEGIIVDDCATASYTIAALLDVEDLIKSQYVLEVSSPGLDRPLVKIADYKKFVGKDVTVKTAQAFNNRKNFSGKLESAEETAITITLDAPSAAEEALVKIEYANIRSARLKAIV</sequence>
<dbReference type="SUPFAM" id="SSF74942">
    <property type="entry name" value="YhbC-like, C-terminal domain"/>
    <property type="match status" value="1"/>
</dbReference>
<organism evidence="6 7">
    <name type="scientific">Candidatus Finniella inopinata</name>
    <dbReference type="NCBI Taxonomy" id="1696036"/>
    <lineage>
        <taxon>Bacteria</taxon>
        <taxon>Pseudomonadati</taxon>
        <taxon>Pseudomonadota</taxon>
        <taxon>Alphaproteobacteria</taxon>
        <taxon>Holosporales</taxon>
        <taxon>Candidatus Paracaedibacteraceae</taxon>
        <taxon>Candidatus Finniella</taxon>
    </lineage>
</organism>
<dbReference type="OrthoDB" id="9805006at2"/>
<name>A0A4Q7DHU3_9PROT</name>
<keyword evidence="2 3" id="KW-0690">Ribosome biogenesis</keyword>
<dbReference type="InterPro" id="IPR036847">
    <property type="entry name" value="RimP_C_sf"/>
</dbReference>
<dbReference type="PANTHER" id="PTHR33867:SF1">
    <property type="entry name" value="RIBOSOME MATURATION FACTOR RIMP"/>
    <property type="match status" value="1"/>
</dbReference>
<evidence type="ECO:0000313" key="7">
    <source>
        <dbReference type="Proteomes" id="UP000293550"/>
    </source>
</evidence>
<dbReference type="InterPro" id="IPR028989">
    <property type="entry name" value="RimP_N"/>
</dbReference>
<dbReference type="Pfam" id="PF17384">
    <property type="entry name" value="DUF150_C"/>
    <property type="match status" value="1"/>
</dbReference>
<evidence type="ECO:0000256" key="1">
    <source>
        <dbReference type="ARBA" id="ARBA00022490"/>
    </source>
</evidence>
<comment type="function">
    <text evidence="3">Required for maturation of 30S ribosomal subunits.</text>
</comment>
<evidence type="ECO:0000256" key="2">
    <source>
        <dbReference type="ARBA" id="ARBA00022517"/>
    </source>
</evidence>
<dbReference type="GO" id="GO:0005829">
    <property type="term" value="C:cytosol"/>
    <property type="evidence" value="ECO:0007669"/>
    <property type="project" value="TreeGrafter"/>
</dbReference>
<evidence type="ECO:0000256" key="3">
    <source>
        <dbReference type="HAMAP-Rule" id="MF_01077"/>
    </source>
</evidence>
<dbReference type="InterPro" id="IPR035956">
    <property type="entry name" value="RimP_N_sf"/>
</dbReference>
<evidence type="ECO:0000259" key="5">
    <source>
        <dbReference type="Pfam" id="PF17384"/>
    </source>
</evidence>
<reference evidence="6 7" key="1">
    <citation type="submission" date="2018-10" db="EMBL/GenBank/DDBJ databases">
        <title>An updated phylogeny of the Alphaproteobacteria reveals that the parasitic Rickettsiales and Holosporales have independent origins.</title>
        <authorList>
            <person name="Munoz-Gomez S.A."/>
            <person name="Hess S."/>
            <person name="Burger G."/>
            <person name="Lang B.F."/>
            <person name="Susko E."/>
            <person name="Slamovits C.H."/>
            <person name="Roger A.J."/>
        </authorList>
    </citation>
    <scope>NUCLEOTIDE SEQUENCE [LARGE SCALE GENOMIC DNA]</scope>
    <source>
        <strain evidence="6">HOLO01</strain>
    </source>
</reference>
<evidence type="ECO:0000313" key="6">
    <source>
        <dbReference type="EMBL" id="RZI45729.1"/>
    </source>
</evidence>
<dbReference type="GO" id="GO:0000028">
    <property type="term" value="P:ribosomal small subunit assembly"/>
    <property type="evidence" value="ECO:0007669"/>
    <property type="project" value="TreeGrafter"/>
</dbReference>